<dbReference type="Proteomes" id="UP001221411">
    <property type="component" value="Unassembled WGS sequence"/>
</dbReference>
<comment type="caution">
    <text evidence="1">The sequence shown here is derived from an EMBL/GenBank/DDBJ whole genome shotgun (WGS) entry which is preliminary data.</text>
</comment>
<dbReference type="RefSeq" id="WP_271922483.1">
    <property type="nucleotide sequence ID" value="NZ_JAQNDO010000001.1"/>
</dbReference>
<protein>
    <submittedName>
        <fullName evidence="1">Uncharacterized protein</fullName>
    </submittedName>
</protein>
<gene>
    <name evidence="1" type="ORF">POL67_28010</name>
</gene>
<organism evidence="1 2">
    <name type="scientific">Polyangium mundeleinium</name>
    <dbReference type="NCBI Taxonomy" id="2995306"/>
    <lineage>
        <taxon>Bacteria</taxon>
        <taxon>Pseudomonadati</taxon>
        <taxon>Myxococcota</taxon>
        <taxon>Polyangia</taxon>
        <taxon>Polyangiales</taxon>
        <taxon>Polyangiaceae</taxon>
        <taxon>Polyangium</taxon>
    </lineage>
</organism>
<evidence type="ECO:0000313" key="1">
    <source>
        <dbReference type="EMBL" id="MDC0745211.1"/>
    </source>
</evidence>
<evidence type="ECO:0000313" key="2">
    <source>
        <dbReference type="Proteomes" id="UP001221411"/>
    </source>
</evidence>
<sequence>MPRFLRHLIGIMVVILIAGCAGGGCSSGCSGCGMTPLPGGFDPAARIENAGSVRLTQSGLTFLEQNLGPLAQTLLGGSGNGGIVTFPVPSTSGSTAGIQYDVCPGGPNENANPPKCVAEIDVGNAKLNIDSSNPHNIKITGPLPIRLQNLPLDIVYFFIPDSANVRLTGNGCSTPSAFANIDLNVDISIEVDTNQAHSRYGYSRVKVNALEVNKGQLEDSIEFCGGGFSNTVLNAMKGLVIDLLYDQLLGTLTDQVDSALCQQANPELNPPCPLGTNDVGGVCRYGTAEGDECASIILGTDGNVNLGQALASISPGTKGGLDILFAVGGAGKRTDNSGYAWGDLDPVAGGATLGMYGGAEPTPISQCVKFSQMDLPTGIPVPDELVGNTVSNWPAGLDGPHVGIALSERFANYALNGMYNSGFLCLGISTETVPQLASGTLALLASSLRDLGLQREPQQVALVIRPGRPPTATFGNGTDINTDPLIRVRLEQASFDFYIWSTDRFIRFMTATFDLDVPVNLTVTPDGLLPVLEKIGVSNGVVTNSELLREDPTVIAGALQGLIGSLGSQFLGGINPIDIAGALDSVGLTLTIPETVEGQGSAGLRKLAKGSDNYLGIFATLGIGQAMPLAPNPGSGAKADPIETTARVIEKKLDRTGFRLGTVDEENTPVVALQMSSPSDTGVVPVEYSYRVDNGMWKPFTRERNIDVRDEWLRLQGKHTVSVRSRVVGKPETLDETPAEIEVVIDAEPPVIAVGEVQEGNRVSVNVRDLVGGGGESRVRYRLDGGAWSPWKPATELGTIDVGEAAEIDVEAEDAEGNVAEASQALIRGRALITGEGCGCAVVGDDRTQGKPMWLVGLALLGAVIRFGRRRSPKAAAAKPAPAPAPARRLSARRTIRALSGLAIIGTAGSFAGCSCGGDDSAIGQSGYTCVAPTCTTLDPGLIGAYTSVAVSGKTIWVAGYVEADWANENSWGDLVVGTWNGENIGWAAIDGVPAEPVVDPAKFNKNGFRGGQIESGDDVGTWTSIATGSDGSPAVAYYDRTNKALKFAQRVGGAWNVVTVEQKGQADIGRYAKLIMAGDKPTIAYLSIEPGKDGAISSKVRLATATSATPTGADWTFEDVAIDAATPCRAYNCALGDVCVLETGRCQEKLTACEPKCGSGSACVDIGGATQCADTIDAAKIDTYPEAAGDYISVALDPKGGLGVAFYDRIRGNLVIASKNAGMWQTTIIDGQAADGTDTGDMGIGASLFIDEKGDWHLSYVDGLSEGLRYAQVTKGTTVKLTGIVDDGLTIDGTQKFDDGQHLVGDDSSIYVGASGEIHITYQDATAGQLRYAVGTPTGDQITWKVRAIEQEGFAGAFSRPIEVDGKLMLVNWWRRLDEAGPRGDVAIVSP</sequence>
<keyword evidence="2" id="KW-1185">Reference proteome</keyword>
<reference evidence="1 2" key="1">
    <citation type="submission" date="2022-11" db="EMBL/GenBank/DDBJ databases">
        <title>Minimal conservation of predation-associated metabolite biosynthetic gene clusters underscores biosynthetic potential of Myxococcota including descriptions for ten novel species: Archangium lansinium sp. nov., Myxococcus landrumus sp. nov., Nannocystis bai.</title>
        <authorList>
            <person name="Ahearne A."/>
            <person name="Stevens C."/>
            <person name="Dowd S."/>
        </authorList>
    </citation>
    <scope>NUCLEOTIDE SEQUENCE [LARGE SCALE GENOMIC DNA]</scope>
    <source>
        <strain evidence="1 2">RJM3</strain>
    </source>
</reference>
<proteinExistence type="predicted"/>
<dbReference type="PROSITE" id="PS51257">
    <property type="entry name" value="PROKAR_LIPOPROTEIN"/>
    <property type="match status" value="1"/>
</dbReference>
<dbReference type="Gene3D" id="3.15.20.10">
    <property type="entry name" value="Bactericidal permeability-increasing protein, domain 2"/>
    <property type="match status" value="1"/>
</dbReference>
<accession>A0ABT5EWP5</accession>
<name>A0ABT5EWP5_9BACT</name>
<dbReference type="EMBL" id="JAQNDO010000001">
    <property type="protein sequence ID" value="MDC0745211.1"/>
    <property type="molecule type" value="Genomic_DNA"/>
</dbReference>